<feature type="domain" description="Cytochrome b5 heme-binding" evidence="3">
    <location>
        <begin position="3"/>
        <end position="106"/>
    </location>
</feature>
<name>C1MJY8_MICPC</name>
<dbReference type="EMBL" id="GG663736">
    <property type="protein sequence ID" value="EEH59671.1"/>
    <property type="molecule type" value="Genomic_DNA"/>
</dbReference>
<dbReference type="SMART" id="SM01117">
    <property type="entry name" value="Cyt-b5"/>
    <property type="match status" value="1"/>
</dbReference>
<reference evidence="4 5" key="1">
    <citation type="journal article" date="2009" name="Science">
        <title>Green evolution and dynamic adaptations revealed by genomes of the marine picoeukaryotes Micromonas.</title>
        <authorList>
            <person name="Worden A.Z."/>
            <person name="Lee J.H."/>
            <person name="Mock T."/>
            <person name="Rouze P."/>
            <person name="Simmons M.P."/>
            <person name="Aerts A.L."/>
            <person name="Allen A.E."/>
            <person name="Cuvelier M.L."/>
            <person name="Derelle E."/>
            <person name="Everett M.V."/>
            <person name="Foulon E."/>
            <person name="Grimwood J."/>
            <person name="Gundlach H."/>
            <person name="Henrissat B."/>
            <person name="Napoli C."/>
            <person name="McDonald S.M."/>
            <person name="Parker M.S."/>
            <person name="Rombauts S."/>
            <person name="Salamov A."/>
            <person name="Von Dassow P."/>
            <person name="Badger J.H."/>
            <person name="Coutinho P.M."/>
            <person name="Demir E."/>
            <person name="Dubchak I."/>
            <person name="Gentemann C."/>
            <person name="Eikrem W."/>
            <person name="Gready J.E."/>
            <person name="John U."/>
            <person name="Lanier W."/>
            <person name="Lindquist E.A."/>
            <person name="Lucas S."/>
            <person name="Mayer K.F."/>
            <person name="Moreau H."/>
            <person name="Not F."/>
            <person name="Otillar R."/>
            <person name="Panaud O."/>
            <person name="Pangilinan J."/>
            <person name="Paulsen I."/>
            <person name="Piegu B."/>
            <person name="Poliakov A."/>
            <person name="Robbens S."/>
            <person name="Schmutz J."/>
            <person name="Toulza E."/>
            <person name="Wyss T."/>
            <person name="Zelensky A."/>
            <person name="Zhou K."/>
            <person name="Armbrust E.V."/>
            <person name="Bhattacharya D."/>
            <person name="Goodenough U.W."/>
            <person name="Van de Peer Y."/>
            <person name="Grigoriev I.V."/>
        </authorList>
    </citation>
    <scope>NUCLEOTIDE SEQUENCE [LARGE SCALE GENOMIC DNA]</scope>
    <source>
        <strain evidence="4 5">CCMP1545</strain>
    </source>
</reference>
<protein>
    <submittedName>
        <fullName evidence="4">Predicted protein</fullName>
    </submittedName>
</protein>
<dbReference type="PANTHER" id="PTHR10281">
    <property type="entry name" value="MEMBRANE-ASSOCIATED PROGESTERONE RECEPTOR COMPONENT-RELATED"/>
    <property type="match status" value="1"/>
</dbReference>
<dbReference type="Gene3D" id="3.10.120.10">
    <property type="entry name" value="Cytochrome b5-like heme/steroid binding domain"/>
    <property type="match status" value="1"/>
</dbReference>
<dbReference type="RefSeq" id="XP_003056295.1">
    <property type="nucleotide sequence ID" value="XM_003056249.1"/>
</dbReference>
<dbReference type="GO" id="GO:0005496">
    <property type="term" value="F:steroid binding"/>
    <property type="evidence" value="ECO:0007669"/>
    <property type="project" value="UniProtKB-KW"/>
</dbReference>
<organism evidence="5">
    <name type="scientific">Micromonas pusilla (strain CCMP1545)</name>
    <name type="common">Picoplanktonic green alga</name>
    <dbReference type="NCBI Taxonomy" id="564608"/>
    <lineage>
        <taxon>Eukaryota</taxon>
        <taxon>Viridiplantae</taxon>
        <taxon>Chlorophyta</taxon>
        <taxon>Mamiellophyceae</taxon>
        <taxon>Mamiellales</taxon>
        <taxon>Mamiellaceae</taxon>
        <taxon>Micromonas</taxon>
    </lineage>
</organism>
<evidence type="ECO:0000313" key="5">
    <source>
        <dbReference type="Proteomes" id="UP000001876"/>
    </source>
</evidence>
<evidence type="ECO:0000313" key="4">
    <source>
        <dbReference type="EMBL" id="EEH59671.1"/>
    </source>
</evidence>
<dbReference type="AlphaFoldDB" id="C1MJY8"/>
<dbReference type="InterPro" id="IPR036400">
    <property type="entry name" value="Cyt_B5-like_heme/steroid_sf"/>
</dbReference>
<accession>C1MJY8</accession>
<dbReference type="GO" id="GO:0016020">
    <property type="term" value="C:membrane"/>
    <property type="evidence" value="ECO:0007669"/>
    <property type="project" value="TreeGrafter"/>
</dbReference>
<dbReference type="InterPro" id="IPR050577">
    <property type="entry name" value="MAPR/NEUFC/NENF-like"/>
</dbReference>
<gene>
    <name evidence="4" type="ORF">MICPUCDRAFT_8276</name>
</gene>
<evidence type="ECO:0000256" key="1">
    <source>
        <dbReference type="ARBA" id="ARBA00022665"/>
    </source>
</evidence>
<sequence>RLVTPDELATRNGVDDPSLWLAIVGRVFDVTRGGGARHYARGMPYAGFVGRDGTRAFATGRFDEDGLVPDVDGLSDDEILGVRRWLEFYEGGSEERDAYREIGVLAGGHYYDANGVETRRKLAFDAAANR</sequence>
<dbReference type="GeneID" id="9681295"/>
<dbReference type="KEGG" id="mpp:MICPUCDRAFT_8276"/>
<dbReference type="eggNOG" id="KOG1108">
    <property type="taxonomic scope" value="Eukaryota"/>
</dbReference>
<dbReference type="OMA" id="YARGMPY"/>
<feature type="non-terminal residue" evidence="4">
    <location>
        <position position="130"/>
    </location>
</feature>
<feature type="non-terminal residue" evidence="4">
    <location>
        <position position="1"/>
    </location>
</feature>
<dbReference type="OrthoDB" id="10257697at2759"/>
<keyword evidence="1" id="KW-0754">Steroid-binding</keyword>
<dbReference type="Pfam" id="PF00173">
    <property type="entry name" value="Cyt-b5"/>
    <property type="match status" value="1"/>
</dbReference>
<dbReference type="Proteomes" id="UP000001876">
    <property type="component" value="Unassembled WGS sequence"/>
</dbReference>
<comment type="similarity">
    <text evidence="2">Belongs to the cytochrome b5 family. MAPR subfamily.</text>
</comment>
<evidence type="ECO:0000259" key="3">
    <source>
        <dbReference type="SMART" id="SM01117"/>
    </source>
</evidence>
<dbReference type="SUPFAM" id="SSF55856">
    <property type="entry name" value="Cytochrome b5-like heme/steroid binding domain"/>
    <property type="match status" value="1"/>
</dbReference>
<dbReference type="PANTHER" id="PTHR10281:SF4">
    <property type="entry name" value="NEUFERRICIN"/>
    <property type="match status" value="1"/>
</dbReference>
<proteinExistence type="inferred from homology"/>
<evidence type="ECO:0000256" key="2">
    <source>
        <dbReference type="ARBA" id="ARBA00038357"/>
    </source>
</evidence>
<dbReference type="GO" id="GO:0012505">
    <property type="term" value="C:endomembrane system"/>
    <property type="evidence" value="ECO:0007669"/>
    <property type="project" value="TreeGrafter"/>
</dbReference>
<dbReference type="InterPro" id="IPR001199">
    <property type="entry name" value="Cyt_B5-like_heme/steroid-bd"/>
</dbReference>
<keyword evidence="1" id="KW-0446">Lipid-binding</keyword>
<keyword evidence="5" id="KW-1185">Reference proteome</keyword>